<dbReference type="GO" id="GO:0050479">
    <property type="term" value="F:glyceryl-ether monooxygenase activity"/>
    <property type="evidence" value="ECO:0007669"/>
    <property type="project" value="UniProtKB-EC"/>
</dbReference>
<dbReference type="Proteomes" id="UP001497602">
    <property type="component" value="Unassembled WGS sequence"/>
</dbReference>
<keyword evidence="3 7" id="KW-1133">Transmembrane helix</keyword>
<dbReference type="Pfam" id="PF04116">
    <property type="entry name" value="FA_hydroxylase"/>
    <property type="match status" value="1"/>
</dbReference>
<feature type="domain" description="Fatty acid hydroxylase" evidence="8">
    <location>
        <begin position="101"/>
        <end position="234"/>
    </location>
</feature>
<gene>
    <name evidence="9" type="ORF">T190115A13A_170018</name>
</gene>
<evidence type="ECO:0000256" key="1">
    <source>
        <dbReference type="ARBA" id="ARBA00004127"/>
    </source>
</evidence>
<feature type="transmembrane region" description="Helical" evidence="7">
    <location>
        <begin position="59"/>
        <end position="83"/>
    </location>
</feature>
<dbReference type="EC" id="1.14.16.5" evidence="9"/>
<name>A0ABP1F560_9FLAO</name>
<evidence type="ECO:0000256" key="7">
    <source>
        <dbReference type="SAM" id="Phobius"/>
    </source>
</evidence>
<comment type="subcellular location">
    <subcellularLocation>
        <location evidence="1">Endomembrane system</location>
        <topology evidence="1">Multi-pass membrane protein</topology>
    </subcellularLocation>
</comment>
<protein>
    <submittedName>
        <fullName evidence="9">Alkylglycerol monooxygenase</fullName>
        <ecNumber evidence="9">1.14.16.5</ecNumber>
    </submittedName>
</protein>
<evidence type="ECO:0000256" key="2">
    <source>
        <dbReference type="ARBA" id="ARBA00022692"/>
    </source>
</evidence>
<keyword evidence="2 7" id="KW-0812">Transmembrane</keyword>
<dbReference type="PANTHER" id="PTHR21624:SF1">
    <property type="entry name" value="ALKYLGLYCEROL MONOOXYGENASE"/>
    <property type="match status" value="1"/>
</dbReference>
<evidence type="ECO:0000259" key="8">
    <source>
        <dbReference type="Pfam" id="PF04116"/>
    </source>
</evidence>
<dbReference type="RefSeq" id="WP_348737407.1">
    <property type="nucleotide sequence ID" value="NZ_CAXJRC010000008.1"/>
</dbReference>
<keyword evidence="10" id="KW-1185">Reference proteome</keyword>
<evidence type="ECO:0000313" key="10">
    <source>
        <dbReference type="Proteomes" id="UP001497602"/>
    </source>
</evidence>
<reference evidence="9 10" key="1">
    <citation type="submission" date="2024-05" db="EMBL/GenBank/DDBJ databases">
        <authorList>
            <person name="Duchaud E."/>
        </authorList>
    </citation>
    <scope>NUCLEOTIDE SEQUENCE [LARGE SCALE GENOMIC DNA]</scope>
    <source>
        <strain evidence="9">Ena-SAMPLE-TAB-13-05-2024-13:56:06:370-140305</strain>
    </source>
</reference>
<evidence type="ECO:0000256" key="5">
    <source>
        <dbReference type="ARBA" id="ARBA00023098"/>
    </source>
</evidence>
<keyword evidence="9" id="KW-0503">Monooxygenase</keyword>
<dbReference type="PANTHER" id="PTHR21624">
    <property type="entry name" value="STEROL DESATURASE-RELATED PROTEIN"/>
    <property type="match status" value="1"/>
</dbReference>
<keyword evidence="4 9" id="KW-0560">Oxidoreductase</keyword>
<keyword evidence="5" id="KW-0443">Lipid metabolism</keyword>
<sequence>MIEFLSKEISWINLEYWFYLVNDLSLLYIIVPFFIVELIRYTYIKQLTKNLILDSIANLITFGAFFIIEIILGILAITKLYFWVYQHISLPHLQLNWATVITCILLADLAYYWEHRMMHRIGIGWATHTVHHSSPHFNMSVAYRFGPLDAILPIVFSLPIVMLGYDPILVLLSEVFVQVFQTLLHTEIIGKLIKPIEFIFNTPSHHRVHHGSNKQYWDKNYAGILIIWDRMLGTFEPEKEKVIYGISEPLQSVNPINVFFHGITRFIKKLHTIKNAKNKLLAFIKPPDWMPKNE</sequence>
<keyword evidence="6 7" id="KW-0472">Membrane</keyword>
<evidence type="ECO:0000256" key="6">
    <source>
        <dbReference type="ARBA" id="ARBA00023136"/>
    </source>
</evidence>
<proteinExistence type="predicted"/>
<organism evidence="9 10">
    <name type="scientific">Tenacibaculum vairaonense</name>
    <dbReference type="NCBI Taxonomy" id="3137860"/>
    <lineage>
        <taxon>Bacteria</taxon>
        <taxon>Pseudomonadati</taxon>
        <taxon>Bacteroidota</taxon>
        <taxon>Flavobacteriia</taxon>
        <taxon>Flavobacteriales</taxon>
        <taxon>Flavobacteriaceae</taxon>
        <taxon>Tenacibaculum</taxon>
    </lineage>
</organism>
<evidence type="ECO:0000256" key="3">
    <source>
        <dbReference type="ARBA" id="ARBA00022989"/>
    </source>
</evidence>
<evidence type="ECO:0000313" key="9">
    <source>
        <dbReference type="EMBL" id="CAL2105595.1"/>
    </source>
</evidence>
<evidence type="ECO:0000256" key="4">
    <source>
        <dbReference type="ARBA" id="ARBA00023002"/>
    </source>
</evidence>
<feature type="transmembrane region" description="Helical" evidence="7">
    <location>
        <begin position="141"/>
        <end position="162"/>
    </location>
</feature>
<accession>A0ABP1F560</accession>
<dbReference type="InterPro" id="IPR051689">
    <property type="entry name" value="Sterol_desaturase/TMEM195"/>
</dbReference>
<comment type="caution">
    <text evidence="9">The sequence shown here is derived from an EMBL/GenBank/DDBJ whole genome shotgun (WGS) entry which is preliminary data.</text>
</comment>
<dbReference type="EMBL" id="CAXJRC010000008">
    <property type="protein sequence ID" value="CAL2105595.1"/>
    <property type="molecule type" value="Genomic_DNA"/>
</dbReference>
<dbReference type="InterPro" id="IPR006694">
    <property type="entry name" value="Fatty_acid_hydroxylase"/>
</dbReference>
<feature type="transmembrane region" description="Helical" evidence="7">
    <location>
        <begin position="16"/>
        <end position="39"/>
    </location>
</feature>
<feature type="transmembrane region" description="Helical" evidence="7">
    <location>
        <begin position="95"/>
        <end position="113"/>
    </location>
</feature>